<dbReference type="PANTHER" id="PTHR28629">
    <property type="entry name" value="TRIOKINASE/FMN CYCLASE"/>
    <property type="match status" value="1"/>
</dbReference>
<dbReference type="InterPro" id="IPR036117">
    <property type="entry name" value="DhaL_dom_sf"/>
</dbReference>
<proteinExistence type="predicted"/>
<accession>A0ABW5T170</accession>
<dbReference type="InterPro" id="IPR004007">
    <property type="entry name" value="DhaL_dom"/>
</dbReference>
<dbReference type="InterPro" id="IPR050861">
    <property type="entry name" value="Dihydroxyacetone_Kinase"/>
</dbReference>
<keyword evidence="2 4" id="KW-0418">Kinase</keyword>
<dbReference type="SUPFAM" id="SSF101473">
    <property type="entry name" value="DhaL-like"/>
    <property type="match status" value="1"/>
</dbReference>
<evidence type="ECO:0000313" key="5">
    <source>
        <dbReference type="Proteomes" id="UP001597520"/>
    </source>
</evidence>
<sequence>MEKQTMNHLSVDDVKQMLLYVGENITASKDYLGEIDAEIGDGDHGTGMATGAEAFTKKLQESEFETVNDVFKTTGMEMMKSMGGASGIIFGTMFSDGVKQLESKSSIDHTGLSEIFRGSLDSVKKRGKADVGDKTMIDALDPAVQSLEADSSKELTLAVVLKHAEEAAWNGVEETKQITAKHGRAKTLGDRTKGYQDAGATSVWLIFKSMREWVEQHEG</sequence>
<reference evidence="5" key="1">
    <citation type="journal article" date="2019" name="Int. J. Syst. Evol. Microbiol.">
        <title>The Global Catalogue of Microorganisms (GCM) 10K type strain sequencing project: providing services to taxonomists for standard genome sequencing and annotation.</title>
        <authorList>
            <consortium name="The Broad Institute Genomics Platform"/>
            <consortium name="The Broad Institute Genome Sequencing Center for Infectious Disease"/>
            <person name="Wu L."/>
            <person name="Ma J."/>
        </authorList>
    </citation>
    <scope>NUCLEOTIDE SEQUENCE [LARGE SCALE GENOMIC DNA]</scope>
    <source>
        <strain evidence="5">KCTC 33792</strain>
    </source>
</reference>
<keyword evidence="1 4" id="KW-0808">Transferase</keyword>
<organism evidence="4 5">
    <name type="scientific">Salibacterium lacus</name>
    <dbReference type="NCBI Taxonomy" id="1898109"/>
    <lineage>
        <taxon>Bacteria</taxon>
        <taxon>Bacillati</taxon>
        <taxon>Bacillota</taxon>
        <taxon>Bacilli</taxon>
        <taxon>Bacillales</taxon>
        <taxon>Bacillaceae</taxon>
    </lineage>
</organism>
<dbReference type="Proteomes" id="UP001597520">
    <property type="component" value="Unassembled WGS sequence"/>
</dbReference>
<dbReference type="EMBL" id="JBHUML010000002">
    <property type="protein sequence ID" value="MFD2705762.1"/>
    <property type="molecule type" value="Genomic_DNA"/>
</dbReference>
<dbReference type="Pfam" id="PF02734">
    <property type="entry name" value="Dak2"/>
    <property type="match status" value="1"/>
</dbReference>
<dbReference type="InterPro" id="IPR012737">
    <property type="entry name" value="DhaK_L_YcgS"/>
</dbReference>
<dbReference type="Gene3D" id="1.25.40.340">
    <property type="match status" value="1"/>
</dbReference>
<dbReference type="RefSeq" id="WP_380712995.1">
    <property type="nucleotide sequence ID" value="NZ_JBHUML010000002.1"/>
</dbReference>
<dbReference type="GO" id="GO:0047324">
    <property type="term" value="F:phosphoenolpyruvate-glycerone phosphotransferase activity"/>
    <property type="evidence" value="ECO:0007669"/>
    <property type="project" value="UniProtKB-EC"/>
</dbReference>
<keyword evidence="5" id="KW-1185">Reference proteome</keyword>
<evidence type="ECO:0000256" key="2">
    <source>
        <dbReference type="ARBA" id="ARBA00022777"/>
    </source>
</evidence>
<evidence type="ECO:0000313" key="4">
    <source>
        <dbReference type="EMBL" id="MFD2705762.1"/>
    </source>
</evidence>
<evidence type="ECO:0000256" key="1">
    <source>
        <dbReference type="ARBA" id="ARBA00022679"/>
    </source>
</evidence>
<dbReference type="PANTHER" id="PTHR28629:SF4">
    <property type="entry name" value="TRIOKINASE_FMN CYCLASE"/>
    <property type="match status" value="1"/>
</dbReference>
<protein>
    <submittedName>
        <fullName evidence="4">Dihydroxyacetone kinase subunit DhaL</fullName>
        <ecNumber evidence="4">2.7.1.121</ecNumber>
    </submittedName>
</protein>
<feature type="domain" description="DhaL" evidence="3">
    <location>
        <begin position="12"/>
        <end position="212"/>
    </location>
</feature>
<dbReference type="SMART" id="SM01120">
    <property type="entry name" value="Dak2"/>
    <property type="match status" value="1"/>
</dbReference>
<gene>
    <name evidence="4" type="primary">dhaL</name>
    <name evidence="4" type="ORF">ACFSUB_09785</name>
</gene>
<dbReference type="PROSITE" id="PS51480">
    <property type="entry name" value="DHAL"/>
    <property type="match status" value="1"/>
</dbReference>
<dbReference type="NCBIfam" id="TIGR02365">
    <property type="entry name" value="dha_L_ycgS"/>
    <property type="match status" value="1"/>
</dbReference>
<comment type="caution">
    <text evidence="4">The sequence shown here is derived from an EMBL/GenBank/DDBJ whole genome shotgun (WGS) entry which is preliminary data.</text>
</comment>
<evidence type="ECO:0000259" key="3">
    <source>
        <dbReference type="PROSITE" id="PS51480"/>
    </source>
</evidence>
<dbReference type="EC" id="2.7.1.121" evidence="4"/>
<name>A0ABW5T170_9BACI</name>